<dbReference type="EMBL" id="LTAO01000040">
    <property type="protein sequence ID" value="KYG25594.1"/>
    <property type="molecule type" value="Genomic_DNA"/>
</dbReference>
<comment type="subcellular location">
    <subcellularLocation>
        <location evidence="9">Cytoplasm</location>
    </subcellularLocation>
</comment>
<feature type="binding site" evidence="8">
    <location>
        <position position="50"/>
    </location>
    <ligand>
        <name>Fe cation</name>
        <dbReference type="ChEBI" id="CHEBI:24875"/>
        <label>1</label>
    </ligand>
</feature>
<dbReference type="InterPro" id="IPR001519">
    <property type="entry name" value="Ferritin"/>
</dbReference>
<comment type="caution">
    <text evidence="11">The sequence shown here is derived from an EMBL/GenBank/DDBJ whole genome shotgun (WGS) entry which is preliminary data.</text>
</comment>
<evidence type="ECO:0000313" key="11">
    <source>
        <dbReference type="EMBL" id="KYG25594.1"/>
    </source>
</evidence>
<dbReference type="InterPro" id="IPR041719">
    <property type="entry name" value="Ferritin_prok"/>
</dbReference>
<gene>
    <name evidence="11" type="ORF">AZF04_13995</name>
</gene>
<dbReference type="EC" id="1.16.3.2" evidence="9"/>
<accession>A0A162CMU0</accession>
<dbReference type="Pfam" id="PF00210">
    <property type="entry name" value="Ferritin"/>
    <property type="match status" value="1"/>
</dbReference>
<keyword evidence="9" id="KW-0963">Cytoplasm</keyword>
<dbReference type="GO" id="GO:0008199">
    <property type="term" value="F:ferric iron binding"/>
    <property type="evidence" value="ECO:0007669"/>
    <property type="project" value="InterPro"/>
</dbReference>
<evidence type="ECO:0000256" key="9">
    <source>
        <dbReference type="RuleBase" id="RU361145"/>
    </source>
</evidence>
<dbReference type="RefSeq" id="WP_045482050.1">
    <property type="nucleotide sequence ID" value="NZ_LTAO01000040.1"/>
</dbReference>
<feature type="binding site" evidence="8">
    <location>
        <position position="17"/>
    </location>
    <ligand>
        <name>Fe cation</name>
        <dbReference type="ChEBI" id="CHEBI:24875"/>
        <label>1</label>
    </ligand>
</feature>
<evidence type="ECO:0000256" key="7">
    <source>
        <dbReference type="ARBA" id="ARBA00048035"/>
    </source>
</evidence>
<dbReference type="AlphaFoldDB" id="A0A162CMU0"/>
<keyword evidence="6 8" id="KW-0408">Iron</keyword>
<dbReference type="InterPro" id="IPR009040">
    <property type="entry name" value="Ferritin-like_diiron"/>
</dbReference>
<organism evidence="11 12">
    <name type="scientific">Alkalihalobacillus trypoxylicola</name>
    <dbReference type="NCBI Taxonomy" id="519424"/>
    <lineage>
        <taxon>Bacteria</taxon>
        <taxon>Bacillati</taxon>
        <taxon>Bacillota</taxon>
        <taxon>Bacilli</taxon>
        <taxon>Bacillales</taxon>
        <taxon>Bacillaceae</taxon>
        <taxon>Alkalihalobacillus</taxon>
    </lineage>
</organism>
<reference evidence="11" key="1">
    <citation type="submission" date="2016-02" db="EMBL/GenBank/DDBJ databases">
        <title>Genome sequence of Bacillus trypoxylicola KCTC 13244(T).</title>
        <authorList>
            <person name="Jeong H."/>
            <person name="Park S.-H."/>
            <person name="Choi S.-K."/>
        </authorList>
    </citation>
    <scope>NUCLEOTIDE SEQUENCE [LARGE SCALE GENOMIC DNA]</scope>
    <source>
        <strain evidence="11">KCTC 13244</strain>
    </source>
</reference>
<dbReference type="CDD" id="cd01055">
    <property type="entry name" value="Nonheme_Ferritin"/>
    <property type="match status" value="1"/>
</dbReference>
<evidence type="ECO:0000256" key="4">
    <source>
        <dbReference type="ARBA" id="ARBA00022723"/>
    </source>
</evidence>
<proteinExistence type="inferred from homology"/>
<dbReference type="InterPro" id="IPR012347">
    <property type="entry name" value="Ferritin-like"/>
</dbReference>
<dbReference type="PROSITE" id="PS50905">
    <property type="entry name" value="FERRITIN_LIKE"/>
    <property type="match status" value="1"/>
</dbReference>
<feature type="binding site" evidence="8">
    <location>
        <position position="53"/>
    </location>
    <ligand>
        <name>Fe cation</name>
        <dbReference type="ChEBI" id="CHEBI:24875"/>
        <label>1</label>
    </ligand>
</feature>
<dbReference type="GO" id="GO:0005829">
    <property type="term" value="C:cytosol"/>
    <property type="evidence" value="ECO:0007669"/>
    <property type="project" value="TreeGrafter"/>
</dbReference>
<evidence type="ECO:0000256" key="2">
    <source>
        <dbReference type="ARBA" id="ARBA00006950"/>
    </source>
</evidence>
<dbReference type="STRING" id="519424.AZF04_13995"/>
<dbReference type="GO" id="GO:0006826">
    <property type="term" value="P:iron ion transport"/>
    <property type="evidence" value="ECO:0007669"/>
    <property type="project" value="InterPro"/>
</dbReference>
<dbReference type="Gene3D" id="1.20.1260.10">
    <property type="match status" value="1"/>
</dbReference>
<keyword evidence="3 9" id="KW-0409">Iron storage</keyword>
<protein>
    <recommendedName>
        <fullName evidence="9">Ferritin</fullName>
        <ecNumber evidence="9">1.16.3.2</ecNumber>
    </recommendedName>
</protein>
<evidence type="ECO:0000259" key="10">
    <source>
        <dbReference type="PROSITE" id="PS50905"/>
    </source>
</evidence>
<dbReference type="GO" id="GO:0004322">
    <property type="term" value="F:ferroxidase activity"/>
    <property type="evidence" value="ECO:0007669"/>
    <property type="project" value="TreeGrafter"/>
</dbReference>
<comment type="function">
    <text evidence="1 9">Iron-storage protein.</text>
</comment>
<name>A0A162CMU0_9BACI</name>
<dbReference type="Proteomes" id="UP000075806">
    <property type="component" value="Unassembled WGS sequence"/>
</dbReference>
<dbReference type="OrthoDB" id="9801481at2"/>
<evidence type="ECO:0000313" key="12">
    <source>
        <dbReference type="Proteomes" id="UP000075806"/>
    </source>
</evidence>
<sequence>MLSENLIKALNRQMNIEFQAAHDYMAMAAYCDHNSYDGFANFFLMQATEEREHGMKVYTYLNDKGQQAVFSEIKTPKANFGSLVETFEAALVQEQKVTKSYYEVYGIAQDEREYQTLSFLNWFLDEQVEEESMFETHIDYLTRIKDDSNALYIYEQELGKRKVGE</sequence>
<keyword evidence="4 8" id="KW-0479">Metal-binding</keyword>
<evidence type="ECO:0000256" key="5">
    <source>
        <dbReference type="ARBA" id="ARBA00023002"/>
    </source>
</evidence>
<evidence type="ECO:0000256" key="1">
    <source>
        <dbReference type="ARBA" id="ARBA00002485"/>
    </source>
</evidence>
<evidence type="ECO:0000256" key="3">
    <source>
        <dbReference type="ARBA" id="ARBA00022434"/>
    </source>
</evidence>
<dbReference type="SUPFAM" id="SSF47240">
    <property type="entry name" value="Ferritin-like"/>
    <property type="match status" value="1"/>
</dbReference>
<dbReference type="PANTHER" id="PTHR11431:SF127">
    <property type="entry name" value="BACTERIAL NON-HEME FERRITIN"/>
    <property type="match status" value="1"/>
</dbReference>
<feature type="binding site" evidence="8">
    <location>
        <position position="127"/>
    </location>
    <ligand>
        <name>Fe cation</name>
        <dbReference type="ChEBI" id="CHEBI:24875"/>
        <label>1</label>
    </ligand>
</feature>
<dbReference type="GO" id="GO:0008198">
    <property type="term" value="F:ferrous iron binding"/>
    <property type="evidence" value="ECO:0007669"/>
    <property type="project" value="TreeGrafter"/>
</dbReference>
<comment type="similarity">
    <text evidence="2 9">Belongs to the ferritin family. Prokaryotic subfamily.</text>
</comment>
<evidence type="ECO:0000256" key="8">
    <source>
        <dbReference type="PIRSR" id="PIRSR601519-1"/>
    </source>
</evidence>
<keyword evidence="12" id="KW-1185">Reference proteome</keyword>
<dbReference type="FunFam" id="1.20.1260.10:FF:000001">
    <property type="entry name" value="Non-heme ferritin"/>
    <property type="match status" value="1"/>
</dbReference>
<dbReference type="PANTHER" id="PTHR11431">
    <property type="entry name" value="FERRITIN"/>
    <property type="match status" value="1"/>
</dbReference>
<dbReference type="InterPro" id="IPR009078">
    <property type="entry name" value="Ferritin-like_SF"/>
</dbReference>
<feature type="domain" description="Ferritin-like diiron" evidence="10">
    <location>
        <begin position="1"/>
        <end position="145"/>
    </location>
</feature>
<dbReference type="InterPro" id="IPR008331">
    <property type="entry name" value="Ferritin_DPS_dom"/>
</dbReference>
<comment type="catalytic activity">
    <reaction evidence="7 9">
        <text>4 Fe(2+) + O2 + 6 H2O = 4 iron(III) oxide-hydroxide + 12 H(+)</text>
        <dbReference type="Rhea" id="RHEA:11972"/>
        <dbReference type="ChEBI" id="CHEBI:15377"/>
        <dbReference type="ChEBI" id="CHEBI:15378"/>
        <dbReference type="ChEBI" id="CHEBI:15379"/>
        <dbReference type="ChEBI" id="CHEBI:29033"/>
        <dbReference type="ChEBI" id="CHEBI:78619"/>
        <dbReference type="EC" id="1.16.3.2"/>
    </reaction>
</comment>
<evidence type="ECO:0000256" key="6">
    <source>
        <dbReference type="ARBA" id="ARBA00023004"/>
    </source>
</evidence>
<dbReference type="GO" id="GO:0042802">
    <property type="term" value="F:identical protein binding"/>
    <property type="evidence" value="ECO:0007669"/>
    <property type="project" value="UniProtKB-ARBA"/>
</dbReference>
<dbReference type="GO" id="GO:0006879">
    <property type="term" value="P:intracellular iron ion homeostasis"/>
    <property type="evidence" value="ECO:0007669"/>
    <property type="project" value="UniProtKB-KW"/>
</dbReference>
<keyword evidence="5" id="KW-0560">Oxidoreductase</keyword>
<feature type="binding site" evidence="8">
    <location>
        <position position="94"/>
    </location>
    <ligand>
        <name>Fe cation</name>
        <dbReference type="ChEBI" id="CHEBI:24875"/>
        <label>1</label>
    </ligand>
</feature>